<evidence type="ECO:0000313" key="2">
    <source>
        <dbReference type="EMBL" id="MBG6085806.1"/>
    </source>
</evidence>
<dbReference type="Proteomes" id="UP000625033">
    <property type="component" value="Unassembled WGS sequence"/>
</dbReference>
<name>A0A931DBK6_9MICC</name>
<dbReference type="EMBL" id="JADOTZ010000001">
    <property type="protein sequence ID" value="MBG6085806.1"/>
    <property type="molecule type" value="Genomic_DNA"/>
</dbReference>
<comment type="caution">
    <text evidence="3">The sequence shown here is derived from an EMBL/GenBank/DDBJ whole genome shotgun (WGS) entry which is preliminary data.</text>
</comment>
<reference evidence="3" key="1">
    <citation type="submission" date="2020-11" db="EMBL/GenBank/DDBJ databases">
        <title>Sequencing the genomes of 1000 actinobacteria strains.</title>
        <authorList>
            <person name="Klenk H.-P."/>
        </authorList>
    </citation>
    <scope>NUCLEOTIDE SEQUENCE</scope>
    <source>
        <strain evidence="3">DSM 26152</strain>
    </source>
</reference>
<feature type="compositionally biased region" description="Low complexity" evidence="1">
    <location>
        <begin position="369"/>
        <end position="379"/>
    </location>
</feature>
<keyword evidence="3" id="KW-0131">Cell cycle</keyword>
<dbReference type="AlphaFoldDB" id="A0A931DBK6"/>
<feature type="region of interest" description="Disordered" evidence="1">
    <location>
        <begin position="360"/>
        <end position="379"/>
    </location>
</feature>
<protein>
    <submittedName>
        <fullName evidence="3">Cell division septum initiation protein DivIVA</fullName>
    </submittedName>
</protein>
<dbReference type="Gene3D" id="2.60.120.260">
    <property type="entry name" value="Galactose-binding domain-like"/>
    <property type="match status" value="1"/>
</dbReference>
<keyword evidence="3" id="KW-0132">Cell division</keyword>
<organism evidence="3 4">
    <name type="scientific">Zhihengliuella flava</name>
    <dbReference type="NCBI Taxonomy" id="1285193"/>
    <lineage>
        <taxon>Bacteria</taxon>
        <taxon>Bacillati</taxon>
        <taxon>Actinomycetota</taxon>
        <taxon>Actinomycetes</taxon>
        <taxon>Micrococcales</taxon>
        <taxon>Micrococcaceae</taxon>
        <taxon>Zhihengliuella</taxon>
    </lineage>
</organism>
<dbReference type="EMBL" id="JADOTZ010000001">
    <property type="protein sequence ID" value="MBG6085884.1"/>
    <property type="molecule type" value="Genomic_DNA"/>
</dbReference>
<sequence>MSNRPYLRRKRDPLVEILSDQAKLRRDISHASNLQHGSVSMDDPENPGTEIHVTVPELVEKDAAQGAVLDDHANELAAQAGQLGDQSDRITEVDNRLTQADEQINTELTQAQSDITEAFGLANTANSTANAAATAASDAQTAADAAQSYAEGQVTALIERGRNLAVNPGFEQGDPSDPALAPGWALTNGSYRQAATFIDGSFLAVMPGEAAAGANPHAWNTFQTLEPGHTYRVRVAARRTIAGDNDATAAVNFISAQGSQGSTNGSVHDGWAGNTFTADTVRPLSADITVGPDVTWGRFGVRVIAGAGRFQIDRFEVYDITEAKEALDAAAAAQQAAQDAQTAAGSAQDTADLALSSANGKNKIHRDTSAPSGSGSTPGDIWWQFDSTSWTKIVGQWTWDGSSWVKGTLEHQMISSVDLGSLTVVGQSTLADVVAEEIAARTGRFMKLYAEQLLVAAGPNQIIDPTFSDQTTRDRLGDGHNGRSGVAHVQGSWGTNNAGQNRFGSANQDTTSLKRFWYSLDDGPDGEGLRTRRFMAPTNPGEPWRTAVRVNTGNGTAKINLACRYADGSEGMLHSSNSDARSVDATGEDAPAWRGGGSNIWLYYEHVIPDSDTNPVTHVAPVIEFSGDANEAVVHAGGSMVRMTDGAIVTPGAVKARAVDALSIWADAAWLTALEGSSARFYKQDGTRETIVNGDGIAIIDQLADGSYESLIALLGSGTQRLGIRNTQNDGGDVVIDDAGGIAAASVAAGEVTVNGEDIYELIDSRARGIIARLDRTNNTGANPSTSSNHNQSVMRLEYTARPGYVYEIQANGLRATSAGTNSRARFRLAATTTGTLADTSAPIRAEAITGARPSASSQLPSTDLRWVFRNDSERTVSVIVYYSAFGGADNVLINPTNAAPFTLTVAEHPLTGVSGRADFVGTTSAGSSEPPPTSADRQVTQTWAATGFRSWQGNDSQYTAGGNYLYQGYTSYDPGGGTKKSHAIFGAGDKGETIATAMADASSIVKLEVYLYFDHWYSGAGGTARLYRHGSTSLSSFPASSLLKEVSWKRGEGKWVTITNSSDISAMLSGNFRGLALYTGSTSSTYYGYARGTGSLRPKIRVTYMTDA</sequence>
<dbReference type="GO" id="GO:0051301">
    <property type="term" value="P:cell division"/>
    <property type="evidence" value="ECO:0007669"/>
    <property type="project" value="UniProtKB-KW"/>
</dbReference>
<dbReference type="RefSeq" id="WP_196836949.1">
    <property type="nucleotide sequence ID" value="NZ_JADOTZ010000001.1"/>
</dbReference>
<gene>
    <name evidence="2" type="ORF">IW252_002573</name>
    <name evidence="3" type="ORF">IW252_002651</name>
</gene>
<accession>A0A931DBK6</accession>
<proteinExistence type="predicted"/>
<evidence type="ECO:0000256" key="1">
    <source>
        <dbReference type="SAM" id="MobiDB-lite"/>
    </source>
</evidence>
<evidence type="ECO:0000313" key="3">
    <source>
        <dbReference type="EMBL" id="MBG6085884.1"/>
    </source>
</evidence>
<keyword evidence="4" id="KW-1185">Reference proteome</keyword>
<evidence type="ECO:0000313" key="4">
    <source>
        <dbReference type="Proteomes" id="UP000625033"/>
    </source>
</evidence>